<keyword evidence="1" id="KW-1133">Transmembrane helix</keyword>
<reference evidence="2" key="1">
    <citation type="submission" date="2022-02" db="EMBL/GenBank/DDBJ databases">
        <title>Crop Bioprotection Bacillus Genome Sequencing.</title>
        <authorList>
            <person name="Dunlap C."/>
        </authorList>
    </citation>
    <scope>NUCLEOTIDE SEQUENCE</scope>
    <source>
        <strain evidence="2">98-1</strain>
    </source>
</reference>
<feature type="transmembrane region" description="Helical" evidence="1">
    <location>
        <begin position="40"/>
        <end position="61"/>
    </location>
</feature>
<keyword evidence="1" id="KW-0812">Transmembrane</keyword>
<accession>A0AAP3FU53</accession>
<organism evidence="2 3">
    <name type="scientific">Bacillus vallismortis</name>
    <dbReference type="NCBI Taxonomy" id="72361"/>
    <lineage>
        <taxon>Bacteria</taxon>
        <taxon>Bacillati</taxon>
        <taxon>Bacillota</taxon>
        <taxon>Bacilli</taxon>
        <taxon>Bacillales</taxon>
        <taxon>Bacillaceae</taxon>
        <taxon>Bacillus</taxon>
    </lineage>
</organism>
<evidence type="ECO:0000256" key="1">
    <source>
        <dbReference type="SAM" id="Phobius"/>
    </source>
</evidence>
<evidence type="ECO:0000313" key="2">
    <source>
        <dbReference type="EMBL" id="MCY8316372.1"/>
    </source>
</evidence>
<dbReference type="GeneID" id="76986881"/>
<dbReference type="AlphaFoldDB" id="A0AAP3FU53"/>
<proteinExistence type="predicted"/>
<dbReference type="RefSeq" id="WP_121642643.1">
    <property type="nucleotide sequence ID" value="NZ_CBDIAD010000033.1"/>
</dbReference>
<evidence type="ECO:0000313" key="3">
    <source>
        <dbReference type="Proteomes" id="UP001067121"/>
    </source>
</evidence>
<feature type="transmembrane region" description="Helical" evidence="1">
    <location>
        <begin position="12"/>
        <end position="31"/>
    </location>
</feature>
<feature type="transmembrane region" description="Helical" evidence="1">
    <location>
        <begin position="67"/>
        <end position="85"/>
    </location>
</feature>
<dbReference type="EMBL" id="JALAOH010000013">
    <property type="protein sequence ID" value="MCY8316372.1"/>
    <property type="molecule type" value="Genomic_DNA"/>
</dbReference>
<protein>
    <submittedName>
        <fullName evidence="2">Uncharacterized protein</fullName>
    </submittedName>
</protein>
<comment type="caution">
    <text evidence="2">The sequence shown here is derived from an EMBL/GenBank/DDBJ whole genome shotgun (WGS) entry which is preliminary data.</text>
</comment>
<gene>
    <name evidence="2" type="ORF">MOC71_06390</name>
</gene>
<sequence>MYEKENTVREWKVYIFVFLFMIVCAAAIVIVEKEIQFSQLVLRGFDGFISFVLLANVLFFWRRSKGIAFFSGVLAVLNFMMVLSLS</sequence>
<name>A0AAP3FU53_BACVA</name>
<keyword evidence="1" id="KW-0472">Membrane</keyword>
<dbReference type="Proteomes" id="UP001067121">
    <property type="component" value="Unassembled WGS sequence"/>
</dbReference>